<dbReference type="AlphaFoldDB" id="A0A9D3U791"/>
<comment type="caution">
    <text evidence="2">The sequence shown here is derived from an EMBL/GenBank/DDBJ whole genome shotgun (WGS) entry which is preliminary data.</text>
</comment>
<dbReference type="OrthoDB" id="1433846at2759"/>
<evidence type="ECO:0000313" key="2">
    <source>
        <dbReference type="EMBL" id="KAH1031202.1"/>
    </source>
</evidence>
<proteinExistence type="predicted"/>
<reference evidence="2 3" key="1">
    <citation type="journal article" date="2021" name="Plant Biotechnol. J.">
        <title>Multi-omics assisted identification of the key and species-specific regulatory components of drought-tolerant mechanisms in Gossypium stocksii.</title>
        <authorList>
            <person name="Yu D."/>
            <person name="Ke L."/>
            <person name="Zhang D."/>
            <person name="Wu Y."/>
            <person name="Sun Y."/>
            <person name="Mei J."/>
            <person name="Sun J."/>
            <person name="Sun Y."/>
        </authorList>
    </citation>
    <scope>NUCLEOTIDE SEQUENCE [LARGE SCALE GENOMIC DNA]</scope>
    <source>
        <strain evidence="3">cv. E1</strain>
        <tissue evidence="2">Leaf</tissue>
    </source>
</reference>
<keyword evidence="3" id="KW-1185">Reference proteome</keyword>
<accession>A0A9D3U791</accession>
<name>A0A9D3U791_9ROSI</name>
<dbReference type="Proteomes" id="UP000828251">
    <property type="component" value="Unassembled WGS sequence"/>
</dbReference>
<gene>
    <name evidence="2" type="ORF">J1N35_043376</name>
</gene>
<dbReference type="EMBL" id="JAIQCV010000013">
    <property type="protein sequence ID" value="KAH1031202.1"/>
    <property type="molecule type" value="Genomic_DNA"/>
</dbReference>
<organism evidence="2 3">
    <name type="scientific">Gossypium stocksii</name>
    <dbReference type="NCBI Taxonomy" id="47602"/>
    <lineage>
        <taxon>Eukaryota</taxon>
        <taxon>Viridiplantae</taxon>
        <taxon>Streptophyta</taxon>
        <taxon>Embryophyta</taxon>
        <taxon>Tracheophyta</taxon>
        <taxon>Spermatophyta</taxon>
        <taxon>Magnoliopsida</taxon>
        <taxon>eudicotyledons</taxon>
        <taxon>Gunneridae</taxon>
        <taxon>Pentapetalae</taxon>
        <taxon>rosids</taxon>
        <taxon>malvids</taxon>
        <taxon>Malvales</taxon>
        <taxon>Malvaceae</taxon>
        <taxon>Malvoideae</taxon>
        <taxon>Gossypium</taxon>
    </lineage>
</organism>
<evidence type="ECO:0000313" key="3">
    <source>
        <dbReference type="Proteomes" id="UP000828251"/>
    </source>
</evidence>
<feature type="region of interest" description="Disordered" evidence="1">
    <location>
        <begin position="81"/>
        <end position="110"/>
    </location>
</feature>
<sequence length="110" mass="12686">MRHNTRRSNSRDRCVFHNDVRHKTEDCFTLKDAIDEVVRNNELAEFVDYGVSQQGQSSRDDPKGKQNVRGTIHMIVGTNEEWSTSSTKRKAHLNGVMPIGSPKRPHQQER</sequence>
<evidence type="ECO:0000256" key="1">
    <source>
        <dbReference type="SAM" id="MobiDB-lite"/>
    </source>
</evidence>
<protein>
    <submittedName>
        <fullName evidence="2">Uncharacterized protein</fullName>
    </submittedName>
</protein>